<gene>
    <name evidence="1" type="ORF">XENOCAPTIV_002068</name>
</gene>
<evidence type="ECO:0000313" key="1">
    <source>
        <dbReference type="EMBL" id="MEQ2203674.1"/>
    </source>
</evidence>
<protein>
    <submittedName>
        <fullName evidence="1">Uncharacterized protein</fullName>
    </submittedName>
</protein>
<comment type="caution">
    <text evidence="1">The sequence shown here is derived from an EMBL/GenBank/DDBJ whole genome shotgun (WGS) entry which is preliminary data.</text>
</comment>
<reference evidence="1 2" key="1">
    <citation type="submission" date="2021-06" db="EMBL/GenBank/DDBJ databases">
        <authorList>
            <person name="Palmer J.M."/>
        </authorList>
    </citation>
    <scope>NUCLEOTIDE SEQUENCE [LARGE SCALE GENOMIC DNA]</scope>
    <source>
        <strain evidence="1 2">XC_2019</strain>
        <tissue evidence="1">Muscle</tissue>
    </source>
</reference>
<accession>A0ABV0R6C2</accession>
<evidence type="ECO:0000313" key="2">
    <source>
        <dbReference type="Proteomes" id="UP001434883"/>
    </source>
</evidence>
<name>A0ABV0R6C2_9TELE</name>
<sequence>MADRSRFPIFPLMRQHLSVIEVDSGFPVMQPVSLSPSVCLALTAGLNKLIIVNCVPLLHNQLMWLRRVRCAPQHLCVPSTCFNNRVNKFRLTFIIIFEVLNLL</sequence>
<proteinExistence type="predicted"/>
<organism evidence="1 2">
    <name type="scientific">Xenoophorus captivus</name>
    <dbReference type="NCBI Taxonomy" id="1517983"/>
    <lineage>
        <taxon>Eukaryota</taxon>
        <taxon>Metazoa</taxon>
        <taxon>Chordata</taxon>
        <taxon>Craniata</taxon>
        <taxon>Vertebrata</taxon>
        <taxon>Euteleostomi</taxon>
        <taxon>Actinopterygii</taxon>
        <taxon>Neopterygii</taxon>
        <taxon>Teleostei</taxon>
        <taxon>Neoteleostei</taxon>
        <taxon>Acanthomorphata</taxon>
        <taxon>Ovalentaria</taxon>
        <taxon>Atherinomorphae</taxon>
        <taxon>Cyprinodontiformes</taxon>
        <taxon>Goodeidae</taxon>
        <taxon>Xenoophorus</taxon>
    </lineage>
</organism>
<dbReference type="EMBL" id="JAHRIN010034813">
    <property type="protein sequence ID" value="MEQ2203674.1"/>
    <property type="molecule type" value="Genomic_DNA"/>
</dbReference>
<dbReference type="Proteomes" id="UP001434883">
    <property type="component" value="Unassembled WGS sequence"/>
</dbReference>
<keyword evidence="2" id="KW-1185">Reference proteome</keyword>